<reference evidence="2" key="1">
    <citation type="journal article" date="2021" name="Proc. Natl. Acad. Sci. U.S.A.">
        <title>A Catalog of Tens of Thousands of Viruses from Human Metagenomes Reveals Hidden Associations with Chronic Diseases.</title>
        <authorList>
            <person name="Tisza M.J."/>
            <person name="Buck C.B."/>
        </authorList>
    </citation>
    <scope>NUCLEOTIDE SEQUENCE</scope>
    <source>
        <strain evidence="2">Ctiv53</strain>
    </source>
</reference>
<sequence length="170" mass="18880">MAKIQYSKTLRRLLARLHQISRRIAEAYQAAPDEIVSTPFDCADSAANPASPTLPQSPAAPLPAPGCATSGQASAPLQSGARLESEQPLYPRYIRLKHFAAKQQLVILEHQFLIRQQMLSGLTAQGRSLIRRRSISDSFLISGYFNQWLKKYDELITELDTLLEGITDDA</sequence>
<feature type="region of interest" description="Disordered" evidence="1">
    <location>
        <begin position="46"/>
        <end position="82"/>
    </location>
</feature>
<proteinExistence type="predicted"/>
<evidence type="ECO:0000256" key="1">
    <source>
        <dbReference type="SAM" id="MobiDB-lite"/>
    </source>
</evidence>
<organism evidence="2">
    <name type="scientific">Myoviridae sp. ctiv53</name>
    <dbReference type="NCBI Taxonomy" id="2827703"/>
    <lineage>
        <taxon>Viruses</taxon>
        <taxon>Duplodnaviria</taxon>
        <taxon>Heunggongvirae</taxon>
        <taxon>Uroviricota</taxon>
        <taxon>Caudoviricetes</taxon>
    </lineage>
</organism>
<accession>A0A8S5TI32</accession>
<evidence type="ECO:0000313" key="2">
    <source>
        <dbReference type="EMBL" id="DAF62800.1"/>
    </source>
</evidence>
<protein>
    <submittedName>
        <fullName evidence="2">Uncharacterized protein</fullName>
    </submittedName>
</protein>
<dbReference type="EMBL" id="BK032828">
    <property type="protein sequence ID" value="DAF62800.1"/>
    <property type="molecule type" value="Genomic_DNA"/>
</dbReference>
<name>A0A8S5TI32_9CAUD</name>